<dbReference type="SMART" id="SM00354">
    <property type="entry name" value="HTH_LACI"/>
    <property type="match status" value="1"/>
</dbReference>
<evidence type="ECO:0000256" key="2">
    <source>
        <dbReference type="ARBA" id="ARBA00023125"/>
    </source>
</evidence>
<reference evidence="5 6" key="1">
    <citation type="submission" date="2018-09" db="EMBL/GenBank/DDBJ databases">
        <authorList>
            <person name="Grouzdev D.S."/>
            <person name="Krutkina M.S."/>
        </authorList>
    </citation>
    <scope>NUCLEOTIDE SEQUENCE [LARGE SCALE GENOMIC DNA]</scope>
    <source>
        <strain evidence="5 6">RmlP001</strain>
    </source>
</reference>
<comment type="caution">
    <text evidence="5">The sequence shown here is derived from an EMBL/GenBank/DDBJ whole genome shotgun (WGS) entry which is preliminary data.</text>
</comment>
<accession>A0A4V1RIT3</accession>
<name>A0A4V1RIT3_9HYPH</name>
<dbReference type="CDD" id="cd01392">
    <property type="entry name" value="HTH_LacI"/>
    <property type="match status" value="1"/>
</dbReference>
<dbReference type="Gene3D" id="3.40.50.2300">
    <property type="match status" value="2"/>
</dbReference>
<dbReference type="Pfam" id="PF00356">
    <property type="entry name" value="LacI"/>
    <property type="match status" value="1"/>
</dbReference>
<dbReference type="InterPro" id="IPR000843">
    <property type="entry name" value="HTH_LacI"/>
</dbReference>
<dbReference type="InterPro" id="IPR010982">
    <property type="entry name" value="Lambda_DNA-bd_dom_sf"/>
</dbReference>
<dbReference type="RefSeq" id="WP_129219131.1">
    <property type="nucleotide sequence ID" value="NZ_QYBC01000007.1"/>
</dbReference>
<dbReference type="GO" id="GO:0000976">
    <property type="term" value="F:transcription cis-regulatory region binding"/>
    <property type="evidence" value="ECO:0007669"/>
    <property type="project" value="TreeGrafter"/>
</dbReference>
<keyword evidence="3" id="KW-0804">Transcription</keyword>
<dbReference type="AlphaFoldDB" id="A0A4V1RIT3"/>
<keyword evidence="6" id="KW-1185">Reference proteome</keyword>
<evidence type="ECO:0000313" key="6">
    <source>
        <dbReference type="Proteomes" id="UP000289411"/>
    </source>
</evidence>
<dbReference type="SUPFAM" id="SSF53822">
    <property type="entry name" value="Periplasmic binding protein-like I"/>
    <property type="match status" value="1"/>
</dbReference>
<reference evidence="5 6" key="2">
    <citation type="submission" date="2019-02" db="EMBL/GenBank/DDBJ databases">
        <title>'Lichenibacterium ramalinii' gen. nov. sp. nov., 'Lichenibacterium minor' gen. nov. sp. nov.</title>
        <authorList>
            <person name="Pankratov T."/>
        </authorList>
    </citation>
    <scope>NUCLEOTIDE SEQUENCE [LARGE SCALE GENOMIC DNA]</scope>
    <source>
        <strain evidence="5 6">RmlP001</strain>
    </source>
</reference>
<evidence type="ECO:0000313" key="5">
    <source>
        <dbReference type="EMBL" id="RYB05382.1"/>
    </source>
</evidence>
<dbReference type="SUPFAM" id="SSF47413">
    <property type="entry name" value="lambda repressor-like DNA-binding domains"/>
    <property type="match status" value="1"/>
</dbReference>
<dbReference type="InterPro" id="IPR028082">
    <property type="entry name" value="Peripla_BP_I"/>
</dbReference>
<keyword evidence="2" id="KW-0238">DNA-binding</keyword>
<feature type="domain" description="HTH lacI-type" evidence="4">
    <location>
        <begin position="5"/>
        <end position="59"/>
    </location>
</feature>
<dbReference type="GO" id="GO:0003700">
    <property type="term" value="F:DNA-binding transcription factor activity"/>
    <property type="evidence" value="ECO:0007669"/>
    <property type="project" value="TreeGrafter"/>
</dbReference>
<dbReference type="PROSITE" id="PS50932">
    <property type="entry name" value="HTH_LACI_2"/>
    <property type="match status" value="1"/>
</dbReference>
<dbReference type="OrthoDB" id="9772505at2"/>
<dbReference type="InterPro" id="IPR046335">
    <property type="entry name" value="LacI/GalR-like_sensor"/>
</dbReference>
<sequence>MARKATATDVALAAGVSKWTVNRAFKKDAPIAEESRLRVLAAADRLGYRPNLLARSLTTKSTQQVAVLVDDFANPHKLPVLHLLTAALQRERLVAVLVNIDEQNGPVDAILDADQRQVDAVVLLGTSFRDETLRQPALNAARAPLYVLARESTLDAVKAVSCDAAASMEAVGLHLVARGYRRPGFMSGPRTLSTVLGRSRHFAAFWADRGIEAMLDIAVGTYDRRAAGEAMGRYLAATPASDRVDVLVCENDALAIGAMDAARFGCGLDVPGDLAFVGYDGTDLAAAPAYDLTTYEQPMAAMVDRLVDMIVGRLDPTTVSLEGRLVVRGST</sequence>
<dbReference type="EMBL" id="QYBC01000007">
    <property type="protein sequence ID" value="RYB05382.1"/>
    <property type="molecule type" value="Genomic_DNA"/>
</dbReference>
<dbReference type="Gene3D" id="1.10.260.40">
    <property type="entry name" value="lambda repressor-like DNA-binding domains"/>
    <property type="match status" value="1"/>
</dbReference>
<keyword evidence="1" id="KW-0805">Transcription regulation</keyword>
<dbReference type="PANTHER" id="PTHR30146">
    <property type="entry name" value="LACI-RELATED TRANSCRIPTIONAL REPRESSOR"/>
    <property type="match status" value="1"/>
</dbReference>
<dbReference type="Proteomes" id="UP000289411">
    <property type="component" value="Unassembled WGS sequence"/>
</dbReference>
<protein>
    <submittedName>
        <fullName evidence="5">LacI family transcriptional regulator</fullName>
    </submittedName>
</protein>
<dbReference type="Pfam" id="PF13377">
    <property type="entry name" value="Peripla_BP_3"/>
    <property type="match status" value="1"/>
</dbReference>
<dbReference type="PANTHER" id="PTHR30146:SF109">
    <property type="entry name" value="HTH-TYPE TRANSCRIPTIONAL REGULATOR GALS"/>
    <property type="match status" value="1"/>
</dbReference>
<evidence type="ECO:0000256" key="3">
    <source>
        <dbReference type="ARBA" id="ARBA00023163"/>
    </source>
</evidence>
<organism evidence="5 6">
    <name type="scientific">Lichenibacterium ramalinae</name>
    <dbReference type="NCBI Taxonomy" id="2316527"/>
    <lineage>
        <taxon>Bacteria</taxon>
        <taxon>Pseudomonadati</taxon>
        <taxon>Pseudomonadota</taxon>
        <taxon>Alphaproteobacteria</taxon>
        <taxon>Hyphomicrobiales</taxon>
        <taxon>Lichenihabitantaceae</taxon>
        <taxon>Lichenibacterium</taxon>
    </lineage>
</organism>
<proteinExistence type="predicted"/>
<evidence type="ECO:0000259" key="4">
    <source>
        <dbReference type="PROSITE" id="PS50932"/>
    </source>
</evidence>
<evidence type="ECO:0000256" key="1">
    <source>
        <dbReference type="ARBA" id="ARBA00023015"/>
    </source>
</evidence>
<dbReference type="CDD" id="cd06278">
    <property type="entry name" value="PBP1_LacI-like"/>
    <property type="match status" value="1"/>
</dbReference>
<gene>
    <name evidence="5" type="ORF">D3272_10335</name>
</gene>